<evidence type="ECO:0000256" key="1">
    <source>
        <dbReference type="ARBA" id="ARBA00004604"/>
    </source>
</evidence>
<gene>
    <name evidence="8" type="ORF">MICPUCDRAFT_64939</name>
</gene>
<dbReference type="GeneID" id="9681575"/>
<protein>
    <submittedName>
        <fullName evidence="8">Predicted protein</fullName>
    </submittedName>
</protein>
<feature type="region of interest" description="Disordered" evidence="6">
    <location>
        <begin position="415"/>
        <end position="457"/>
    </location>
</feature>
<dbReference type="KEGG" id="mpp:MICPUCDRAFT_64939"/>
<dbReference type="InterPro" id="IPR012677">
    <property type="entry name" value="Nucleotide-bd_a/b_plait_sf"/>
</dbReference>
<dbReference type="Gene3D" id="3.30.70.330">
    <property type="match status" value="2"/>
</dbReference>
<dbReference type="Pfam" id="PF00076">
    <property type="entry name" value="RRM_1"/>
    <property type="match status" value="2"/>
</dbReference>
<dbReference type="SMART" id="SM00360">
    <property type="entry name" value="RRM"/>
    <property type="match status" value="2"/>
</dbReference>
<comment type="subcellular location">
    <subcellularLocation>
        <location evidence="1">Nucleus</location>
        <location evidence="1">Nucleolus</location>
    </subcellularLocation>
</comment>
<comment type="similarity">
    <text evidence="2">Belongs to the RRM RBM34 family.</text>
</comment>
<dbReference type="AlphaFoldDB" id="C1MLA5"/>
<keyword evidence="4" id="KW-0539">Nucleus</keyword>
<evidence type="ECO:0000313" key="8">
    <source>
        <dbReference type="EMBL" id="EEH59901.1"/>
    </source>
</evidence>
<dbReference type="STRING" id="564608.C1MLA5"/>
<dbReference type="RefSeq" id="XP_003056525.1">
    <property type="nucleotide sequence ID" value="XM_003056479.1"/>
</dbReference>
<dbReference type="EMBL" id="GG663736">
    <property type="protein sequence ID" value="EEH59901.1"/>
    <property type="molecule type" value="Genomic_DNA"/>
</dbReference>
<dbReference type="eggNOG" id="KOG0118">
    <property type="taxonomic scope" value="Eukaryota"/>
</dbReference>
<evidence type="ECO:0000256" key="3">
    <source>
        <dbReference type="ARBA" id="ARBA00022884"/>
    </source>
</evidence>
<dbReference type="PANTHER" id="PTHR23236:SF25">
    <property type="entry name" value="RNA-BINDING PROTEIN 34"/>
    <property type="match status" value="1"/>
</dbReference>
<keyword evidence="3 5" id="KW-0694">RNA-binding</keyword>
<evidence type="ECO:0000313" key="9">
    <source>
        <dbReference type="Proteomes" id="UP000001876"/>
    </source>
</evidence>
<feature type="compositionally biased region" description="Polar residues" evidence="6">
    <location>
        <begin position="435"/>
        <end position="448"/>
    </location>
</feature>
<organism evidence="9">
    <name type="scientific">Micromonas pusilla (strain CCMP1545)</name>
    <name type="common">Picoplanktonic green alga</name>
    <dbReference type="NCBI Taxonomy" id="564608"/>
    <lineage>
        <taxon>Eukaryota</taxon>
        <taxon>Viridiplantae</taxon>
        <taxon>Chlorophyta</taxon>
        <taxon>Mamiellophyceae</taxon>
        <taxon>Mamiellales</taxon>
        <taxon>Mamiellaceae</taxon>
        <taxon>Micromonas</taxon>
    </lineage>
</organism>
<name>C1MLA5_MICPC</name>
<dbReference type="InterPro" id="IPR035979">
    <property type="entry name" value="RBD_domain_sf"/>
</dbReference>
<dbReference type="GO" id="GO:0003723">
    <property type="term" value="F:RNA binding"/>
    <property type="evidence" value="ECO:0007669"/>
    <property type="project" value="UniProtKB-UniRule"/>
</dbReference>
<dbReference type="PANTHER" id="PTHR23236">
    <property type="entry name" value="EUKARYOTIC TRANSLATION INITIATION FACTOR 4B/4H"/>
    <property type="match status" value="1"/>
</dbReference>
<dbReference type="InterPro" id="IPR000504">
    <property type="entry name" value="RRM_dom"/>
</dbReference>
<evidence type="ECO:0000256" key="5">
    <source>
        <dbReference type="PROSITE-ProRule" id="PRU00176"/>
    </source>
</evidence>
<keyword evidence="9" id="KW-1185">Reference proteome</keyword>
<feature type="domain" description="RRM" evidence="7">
    <location>
        <begin position="166"/>
        <end position="261"/>
    </location>
</feature>
<feature type="region of interest" description="Disordered" evidence="6">
    <location>
        <begin position="98"/>
        <end position="126"/>
    </location>
</feature>
<feature type="domain" description="RRM" evidence="7">
    <location>
        <begin position="279"/>
        <end position="363"/>
    </location>
</feature>
<dbReference type="PROSITE" id="PS50102">
    <property type="entry name" value="RRM"/>
    <property type="match status" value="2"/>
</dbReference>
<feature type="compositionally biased region" description="Basic and acidic residues" evidence="6">
    <location>
        <begin position="423"/>
        <end position="434"/>
    </location>
</feature>
<evidence type="ECO:0000256" key="4">
    <source>
        <dbReference type="ARBA" id="ARBA00023242"/>
    </source>
</evidence>
<dbReference type="CDD" id="cd12394">
    <property type="entry name" value="RRM1_RBM34"/>
    <property type="match status" value="1"/>
</dbReference>
<sequence>MDSSFDIDSTKKVGSKLFYHSSICAKKKSLTQPPLASAQHETVPTASLNISLPNGVSDAGDFNARVDGLSKKRKKGCSEPQSDSRRLKDCVAAAETMTDHVSRGKRQGLPSAPVEKVKSGSSSGCDHKCSKDFASNNLSNFAASSSLDTALPGLPRHQAPDELLSCTVFVGNLPLTTKPKLLKSVFSKFGPVVSVRIRSVPVDLEGKMPRGRKIITGKLHTERKSTNAYIVFKNASSVMAATELNMQEFNGRHIRVDRATPPTSKGNRHGSDLAYDHSRCLFLGNLPYAVDEEEIIRFFHRSKEYPELSNSIEAVRIVRDRKTSVGKGIALVLFKRSGDSRVGLLLDRGKIGEREIRIVRAGKNTTVHTPAKKKRCGVESSNALSARGEARTPSICGGVTQRGTSVGAVVGWEGLRSRPRGKRRDEPCIGDRSDGSSSRAVNTAMKSTPRSRKRPAVAARKAKCRVQALANKVQALANKGD</sequence>
<reference evidence="8 9" key="1">
    <citation type="journal article" date="2009" name="Science">
        <title>Green evolution and dynamic adaptations revealed by genomes of the marine picoeukaryotes Micromonas.</title>
        <authorList>
            <person name="Worden A.Z."/>
            <person name="Lee J.H."/>
            <person name="Mock T."/>
            <person name="Rouze P."/>
            <person name="Simmons M.P."/>
            <person name="Aerts A.L."/>
            <person name="Allen A.E."/>
            <person name="Cuvelier M.L."/>
            <person name="Derelle E."/>
            <person name="Everett M.V."/>
            <person name="Foulon E."/>
            <person name="Grimwood J."/>
            <person name="Gundlach H."/>
            <person name="Henrissat B."/>
            <person name="Napoli C."/>
            <person name="McDonald S.M."/>
            <person name="Parker M.S."/>
            <person name="Rombauts S."/>
            <person name="Salamov A."/>
            <person name="Von Dassow P."/>
            <person name="Badger J.H."/>
            <person name="Coutinho P.M."/>
            <person name="Demir E."/>
            <person name="Dubchak I."/>
            <person name="Gentemann C."/>
            <person name="Eikrem W."/>
            <person name="Gready J.E."/>
            <person name="John U."/>
            <person name="Lanier W."/>
            <person name="Lindquist E.A."/>
            <person name="Lucas S."/>
            <person name="Mayer K.F."/>
            <person name="Moreau H."/>
            <person name="Not F."/>
            <person name="Otillar R."/>
            <person name="Panaud O."/>
            <person name="Pangilinan J."/>
            <person name="Paulsen I."/>
            <person name="Piegu B."/>
            <person name="Poliakov A."/>
            <person name="Robbens S."/>
            <person name="Schmutz J."/>
            <person name="Toulza E."/>
            <person name="Wyss T."/>
            <person name="Zelensky A."/>
            <person name="Zhou K."/>
            <person name="Armbrust E.V."/>
            <person name="Bhattacharya D."/>
            <person name="Goodenough U.W."/>
            <person name="Van de Peer Y."/>
            <person name="Grigoriev I.V."/>
        </authorList>
    </citation>
    <scope>NUCLEOTIDE SEQUENCE [LARGE SCALE GENOMIC DNA]</scope>
    <source>
        <strain evidence="8 9">CCMP1545</strain>
    </source>
</reference>
<dbReference type="Proteomes" id="UP000001876">
    <property type="component" value="Unassembled WGS sequence"/>
</dbReference>
<evidence type="ECO:0000256" key="2">
    <source>
        <dbReference type="ARBA" id="ARBA00007077"/>
    </source>
</evidence>
<dbReference type="SUPFAM" id="SSF54928">
    <property type="entry name" value="RNA-binding domain, RBD"/>
    <property type="match status" value="2"/>
</dbReference>
<evidence type="ECO:0000259" key="7">
    <source>
        <dbReference type="PROSITE" id="PS50102"/>
    </source>
</evidence>
<accession>C1MLA5</accession>
<dbReference type="GO" id="GO:0005730">
    <property type="term" value="C:nucleolus"/>
    <property type="evidence" value="ECO:0007669"/>
    <property type="project" value="UniProtKB-SubCell"/>
</dbReference>
<proteinExistence type="inferred from homology"/>
<evidence type="ECO:0000256" key="6">
    <source>
        <dbReference type="SAM" id="MobiDB-lite"/>
    </source>
</evidence>
<dbReference type="OrthoDB" id="498803at2759"/>